<dbReference type="RefSeq" id="WP_124326925.1">
    <property type="nucleotide sequence ID" value="NZ_BEXT01000001.1"/>
</dbReference>
<dbReference type="PROSITE" id="PS50110">
    <property type="entry name" value="RESPONSE_REGULATORY"/>
    <property type="match status" value="1"/>
</dbReference>
<organism evidence="4 5">
    <name type="scientific">Desulfonema ishimotonii</name>
    <dbReference type="NCBI Taxonomy" id="45657"/>
    <lineage>
        <taxon>Bacteria</taxon>
        <taxon>Pseudomonadati</taxon>
        <taxon>Thermodesulfobacteriota</taxon>
        <taxon>Desulfobacteria</taxon>
        <taxon>Desulfobacterales</taxon>
        <taxon>Desulfococcaceae</taxon>
        <taxon>Desulfonema</taxon>
    </lineage>
</organism>
<dbReference type="SUPFAM" id="SSF52172">
    <property type="entry name" value="CheY-like"/>
    <property type="match status" value="1"/>
</dbReference>
<dbReference type="PANTHER" id="PTHR44591:SF25">
    <property type="entry name" value="CHEMOTAXIS TWO-COMPONENT RESPONSE REGULATOR"/>
    <property type="match status" value="1"/>
</dbReference>
<dbReference type="PANTHER" id="PTHR44591">
    <property type="entry name" value="STRESS RESPONSE REGULATOR PROTEIN 1"/>
    <property type="match status" value="1"/>
</dbReference>
<reference evidence="5" key="1">
    <citation type="submission" date="2017-11" db="EMBL/GenBank/DDBJ databases">
        <authorList>
            <person name="Watanabe M."/>
            <person name="Kojima H."/>
        </authorList>
    </citation>
    <scope>NUCLEOTIDE SEQUENCE [LARGE SCALE GENOMIC DNA]</scope>
    <source>
        <strain evidence="5">Tokyo 01</strain>
    </source>
</reference>
<dbReference type="AlphaFoldDB" id="A0A401FR23"/>
<dbReference type="Proteomes" id="UP000288096">
    <property type="component" value="Unassembled WGS sequence"/>
</dbReference>
<keyword evidence="5" id="KW-1185">Reference proteome</keyword>
<dbReference type="SMART" id="SM00448">
    <property type="entry name" value="REC"/>
    <property type="match status" value="1"/>
</dbReference>
<evidence type="ECO:0000259" key="3">
    <source>
        <dbReference type="PROSITE" id="PS50110"/>
    </source>
</evidence>
<proteinExistence type="predicted"/>
<sequence length="121" mass="13174">MSLKIMAVDDSASIRQMVLFSLKKTGYEVAEAANGRIALESLRETQADLVITDLDMPEMNGIELTRNLRALPAYRTVPIVLLTTESAAEKKQDAKSAGATGWITKPFTPAQLVSVVEKLLP</sequence>
<keyword evidence="1 2" id="KW-0597">Phosphoprotein</keyword>
<dbReference type="EMBL" id="BEXT01000001">
    <property type="protein sequence ID" value="GBC59410.1"/>
    <property type="molecule type" value="Genomic_DNA"/>
</dbReference>
<accession>A0A401FR23</accession>
<dbReference type="InterPro" id="IPR001789">
    <property type="entry name" value="Sig_transdc_resp-reg_receiver"/>
</dbReference>
<gene>
    <name evidence="4" type="ORF">DENIS_0349</name>
</gene>
<evidence type="ECO:0000313" key="4">
    <source>
        <dbReference type="EMBL" id="GBC59410.1"/>
    </source>
</evidence>
<dbReference type="InterPro" id="IPR011006">
    <property type="entry name" value="CheY-like_superfamily"/>
</dbReference>
<dbReference type="GO" id="GO:0000160">
    <property type="term" value="P:phosphorelay signal transduction system"/>
    <property type="evidence" value="ECO:0007669"/>
    <property type="project" value="InterPro"/>
</dbReference>
<feature type="modified residue" description="4-aspartylphosphate" evidence="2">
    <location>
        <position position="53"/>
    </location>
</feature>
<protein>
    <submittedName>
        <fullName evidence="4">Response regulator</fullName>
    </submittedName>
</protein>
<evidence type="ECO:0000256" key="2">
    <source>
        <dbReference type="PROSITE-ProRule" id="PRU00169"/>
    </source>
</evidence>
<dbReference type="Gene3D" id="3.40.50.2300">
    <property type="match status" value="1"/>
</dbReference>
<dbReference type="Pfam" id="PF00072">
    <property type="entry name" value="Response_reg"/>
    <property type="match status" value="1"/>
</dbReference>
<evidence type="ECO:0000313" key="5">
    <source>
        <dbReference type="Proteomes" id="UP000288096"/>
    </source>
</evidence>
<dbReference type="InterPro" id="IPR050595">
    <property type="entry name" value="Bact_response_regulator"/>
</dbReference>
<dbReference type="OrthoDB" id="9786548at2"/>
<feature type="domain" description="Response regulatory" evidence="3">
    <location>
        <begin position="4"/>
        <end position="120"/>
    </location>
</feature>
<reference evidence="5" key="2">
    <citation type="submission" date="2019-01" db="EMBL/GenBank/DDBJ databases">
        <title>Genome sequence of Desulfonema ishimotonii strain Tokyo 01.</title>
        <authorList>
            <person name="Fukui M."/>
        </authorList>
    </citation>
    <scope>NUCLEOTIDE SEQUENCE [LARGE SCALE GENOMIC DNA]</scope>
    <source>
        <strain evidence="5">Tokyo 01</strain>
    </source>
</reference>
<comment type="caution">
    <text evidence="4">The sequence shown here is derived from an EMBL/GenBank/DDBJ whole genome shotgun (WGS) entry which is preliminary data.</text>
</comment>
<evidence type="ECO:0000256" key="1">
    <source>
        <dbReference type="ARBA" id="ARBA00022553"/>
    </source>
</evidence>
<name>A0A401FR23_9BACT</name>